<evidence type="ECO:0000313" key="1">
    <source>
        <dbReference type="EMBL" id="KAK1130973.1"/>
    </source>
</evidence>
<accession>A0AA40G521</accession>
<protein>
    <submittedName>
        <fullName evidence="1">Uncharacterized protein</fullName>
    </submittedName>
</protein>
<comment type="caution">
    <text evidence="1">The sequence shown here is derived from an EMBL/GenBank/DDBJ whole genome shotgun (WGS) entry which is preliminary data.</text>
</comment>
<feature type="non-terminal residue" evidence="1">
    <location>
        <position position="1"/>
    </location>
</feature>
<gene>
    <name evidence="1" type="ORF">K0M31_017278</name>
</gene>
<sequence>YFTREIRNYFLLRPNTLGFKESSLCQFLDTHNLTLVHRTLVDKRNVIEINGQASANVRARNLLTIAGAKLRRRRQRAAKGAVTKIAVEDDSVAIERTLSSIPTQLAIVHQELNPSKVATMFRRF</sequence>
<evidence type="ECO:0000313" key="2">
    <source>
        <dbReference type="Proteomes" id="UP001177670"/>
    </source>
</evidence>
<dbReference type="AlphaFoldDB" id="A0AA40G521"/>
<keyword evidence="2" id="KW-1185">Reference proteome</keyword>
<proteinExistence type="predicted"/>
<dbReference type="EMBL" id="JAHYIQ010000006">
    <property type="protein sequence ID" value="KAK1130973.1"/>
    <property type="molecule type" value="Genomic_DNA"/>
</dbReference>
<reference evidence="1" key="1">
    <citation type="submission" date="2021-10" db="EMBL/GenBank/DDBJ databases">
        <title>Melipona bicolor Genome sequencing and assembly.</title>
        <authorList>
            <person name="Araujo N.S."/>
            <person name="Arias M.C."/>
        </authorList>
    </citation>
    <scope>NUCLEOTIDE SEQUENCE</scope>
    <source>
        <strain evidence="1">USP_2M_L1-L4_2017</strain>
        <tissue evidence="1">Whole body</tissue>
    </source>
</reference>
<dbReference type="Proteomes" id="UP001177670">
    <property type="component" value="Unassembled WGS sequence"/>
</dbReference>
<name>A0AA40G521_9HYME</name>
<organism evidence="1 2">
    <name type="scientific">Melipona bicolor</name>
    <dbReference type="NCBI Taxonomy" id="60889"/>
    <lineage>
        <taxon>Eukaryota</taxon>
        <taxon>Metazoa</taxon>
        <taxon>Ecdysozoa</taxon>
        <taxon>Arthropoda</taxon>
        <taxon>Hexapoda</taxon>
        <taxon>Insecta</taxon>
        <taxon>Pterygota</taxon>
        <taxon>Neoptera</taxon>
        <taxon>Endopterygota</taxon>
        <taxon>Hymenoptera</taxon>
        <taxon>Apocrita</taxon>
        <taxon>Aculeata</taxon>
        <taxon>Apoidea</taxon>
        <taxon>Anthophila</taxon>
        <taxon>Apidae</taxon>
        <taxon>Melipona</taxon>
    </lineage>
</organism>